<dbReference type="PROSITE" id="PS50206">
    <property type="entry name" value="RHODANESE_3"/>
    <property type="match status" value="2"/>
</dbReference>
<dbReference type="SUPFAM" id="SSF52821">
    <property type="entry name" value="Rhodanese/Cell cycle control phosphatase"/>
    <property type="match status" value="2"/>
</dbReference>
<dbReference type="PANTHER" id="PTHR43031">
    <property type="entry name" value="FAD-DEPENDENT OXIDOREDUCTASE"/>
    <property type="match status" value="1"/>
</dbReference>
<reference evidence="3" key="1">
    <citation type="submission" date="2016-11" db="EMBL/GenBank/DDBJ databases">
        <authorList>
            <person name="Varghese N."/>
            <person name="Submissions S."/>
        </authorList>
    </citation>
    <scope>NUCLEOTIDE SEQUENCE [LARGE SCALE GENOMIC DNA]</scope>
    <source>
        <strain evidence="3">DSM 11003</strain>
    </source>
</reference>
<dbReference type="InterPro" id="IPR036873">
    <property type="entry name" value="Rhodanese-like_dom_sf"/>
</dbReference>
<protein>
    <submittedName>
        <fullName evidence="2">3-mercaptopyruvate sulfurtransferase SseA, contains two rhodanese domains</fullName>
    </submittedName>
</protein>
<dbReference type="Pfam" id="PF00581">
    <property type="entry name" value="Rhodanese"/>
    <property type="match status" value="2"/>
</dbReference>
<accession>A0A1M5LLZ6</accession>
<proteinExistence type="predicted"/>
<dbReference type="GO" id="GO:0016740">
    <property type="term" value="F:transferase activity"/>
    <property type="evidence" value="ECO:0007669"/>
    <property type="project" value="UniProtKB-KW"/>
</dbReference>
<dbReference type="Gene3D" id="3.40.250.10">
    <property type="entry name" value="Rhodanese-like domain"/>
    <property type="match status" value="2"/>
</dbReference>
<sequence length="302" mass="33431">MLKNMKARWLSLLLVMVLLSSLLVGCGAKKEAAPPVPEEKQAVEQVDIRDIADEYFAQMPENNRIIKSPALKERIDAGDTDILVIDIRPPEVYAKGHIKGAVNIPFRKMHEYLDKLPADKEIIIACVTGQTAGQAIAILNMYGYDAKSLYLGFDKGWVGENDFPVDTAEYKLPQDVTPAKPDPAIAQILKDYFANLPDNNNIIDPEELQKKIDASEDIMIVDIRAPEDYAEGHIKGAVNIPFRKINEHFDEFAQDKPVYVYCYTGQTAGQAIAVLKTLGIDAYSVKGGFKLGWAPAGLPVEK</sequence>
<dbReference type="AlphaFoldDB" id="A0A1M5LLZ6"/>
<dbReference type="STRING" id="1123382.SAMN02745221_00690"/>
<dbReference type="EMBL" id="FQWY01000008">
    <property type="protein sequence ID" value="SHG65669.1"/>
    <property type="molecule type" value="Genomic_DNA"/>
</dbReference>
<dbReference type="SMART" id="SM00450">
    <property type="entry name" value="RHOD"/>
    <property type="match status" value="2"/>
</dbReference>
<dbReference type="InterPro" id="IPR001763">
    <property type="entry name" value="Rhodanese-like_dom"/>
</dbReference>
<dbReference type="InterPro" id="IPR050229">
    <property type="entry name" value="GlpE_sulfurtransferase"/>
</dbReference>
<evidence type="ECO:0000259" key="1">
    <source>
        <dbReference type="PROSITE" id="PS50206"/>
    </source>
</evidence>
<name>A0A1M5LLZ6_9FIRM</name>
<evidence type="ECO:0000313" key="3">
    <source>
        <dbReference type="Proteomes" id="UP000242329"/>
    </source>
</evidence>
<dbReference type="PROSITE" id="PS51257">
    <property type="entry name" value="PROKAR_LIPOPROTEIN"/>
    <property type="match status" value="1"/>
</dbReference>
<dbReference type="Proteomes" id="UP000242329">
    <property type="component" value="Unassembled WGS sequence"/>
</dbReference>
<keyword evidence="2" id="KW-0670">Pyruvate</keyword>
<gene>
    <name evidence="2" type="ORF">SAMN02745221_00690</name>
</gene>
<dbReference type="PANTHER" id="PTHR43031:SF1">
    <property type="entry name" value="PYRIDINE NUCLEOTIDE-DISULPHIDE OXIDOREDUCTASE"/>
    <property type="match status" value="1"/>
</dbReference>
<dbReference type="CDD" id="cd00158">
    <property type="entry name" value="RHOD"/>
    <property type="match status" value="2"/>
</dbReference>
<feature type="domain" description="Rhodanese" evidence="1">
    <location>
        <begin position="78"/>
        <end position="166"/>
    </location>
</feature>
<keyword evidence="2" id="KW-0808">Transferase</keyword>
<evidence type="ECO:0000313" key="2">
    <source>
        <dbReference type="EMBL" id="SHG65669.1"/>
    </source>
</evidence>
<feature type="domain" description="Rhodanese" evidence="1">
    <location>
        <begin position="214"/>
        <end position="302"/>
    </location>
</feature>
<keyword evidence="3" id="KW-1185">Reference proteome</keyword>
<organism evidence="2 3">
    <name type="scientific">Thermosyntropha lipolytica DSM 11003</name>
    <dbReference type="NCBI Taxonomy" id="1123382"/>
    <lineage>
        <taxon>Bacteria</taxon>
        <taxon>Bacillati</taxon>
        <taxon>Bacillota</taxon>
        <taxon>Clostridia</taxon>
        <taxon>Eubacteriales</taxon>
        <taxon>Syntrophomonadaceae</taxon>
        <taxon>Thermosyntropha</taxon>
    </lineage>
</organism>